<keyword evidence="1" id="KW-0732">Signal</keyword>
<accession>A0A9D9H7P7</accession>
<dbReference type="InterPro" id="IPR021255">
    <property type="entry name" value="DUF2807"/>
</dbReference>
<reference evidence="3" key="1">
    <citation type="submission" date="2020-10" db="EMBL/GenBank/DDBJ databases">
        <authorList>
            <person name="Gilroy R."/>
        </authorList>
    </citation>
    <scope>NUCLEOTIDE SEQUENCE</scope>
    <source>
        <strain evidence="3">G3-4614</strain>
    </source>
</reference>
<comment type="caution">
    <text evidence="3">The sequence shown here is derived from an EMBL/GenBank/DDBJ whole genome shotgun (WGS) entry which is preliminary data.</text>
</comment>
<evidence type="ECO:0000313" key="3">
    <source>
        <dbReference type="EMBL" id="MBO8438217.1"/>
    </source>
</evidence>
<reference evidence="3" key="2">
    <citation type="journal article" date="2021" name="PeerJ">
        <title>Extensive microbial diversity within the chicken gut microbiome revealed by metagenomics and culture.</title>
        <authorList>
            <person name="Gilroy R."/>
            <person name="Ravi A."/>
            <person name="Getino M."/>
            <person name="Pursley I."/>
            <person name="Horton D.L."/>
            <person name="Alikhan N.F."/>
            <person name="Baker D."/>
            <person name="Gharbi K."/>
            <person name="Hall N."/>
            <person name="Watson M."/>
            <person name="Adriaenssens E.M."/>
            <person name="Foster-Nyarko E."/>
            <person name="Jarju S."/>
            <person name="Secka A."/>
            <person name="Antonio M."/>
            <person name="Oren A."/>
            <person name="Chaudhuri R.R."/>
            <person name="La Ragione R."/>
            <person name="Hildebrand F."/>
            <person name="Pallen M.J."/>
        </authorList>
    </citation>
    <scope>NUCLEOTIDE SEQUENCE</scope>
    <source>
        <strain evidence="3">G3-4614</strain>
    </source>
</reference>
<dbReference type="AlphaFoldDB" id="A0A9D9H7P7"/>
<proteinExistence type="predicted"/>
<protein>
    <submittedName>
        <fullName evidence="3">DUF2807 domain-containing protein</fullName>
    </submittedName>
</protein>
<feature type="chain" id="PRO_5039622412" evidence="1">
    <location>
        <begin position="24"/>
        <end position="216"/>
    </location>
</feature>
<sequence length="216" mass="23524">MKKRAITLIIAAITAISATTAAAQQTEQKDKYVYIDTAIHEFDKITVTSPINVVYKQSSDSTKLLRIYAPEQMKDKIKTEVKDGKLTISCNRGFKNDFNVIIVYAYSKTLTAVECCGGAVFTATEPVSGAYISLKVTGQSQIRCTKLNYDEVKGRRGIGQGDLIIGGKTTKANLSILGRGEINAENLISKEVSCRMFGKGDIGCHVNETIEVRSIG</sequence>
<evidence type="ECO:0000313" key="4">
    <source>
        <dbReference type="Proteomes" id="UP000823636"/>
    </source>
</evidence>
<dbReference type="Gene3D" id="2.160.20.120">
    <property type="match status" value="1"/>
</dbReference>
<evidence type="ECO:0000259" key="2">
    <source>
        <dbReference type="Pfam" id="PF10988"/>
    </source>
</evidence>
<dbReference type="EMBL" id="JADIMW010000052">
    <property type="protein sequence ID" value="MBO8438217.1"/>
    <property type="molecule type" value="Genomic_DNA"/>
</dbReference>
<name>A0A9D9H7P7_9BACT</name>
<dbReference type="Proteomes" id="UP000823636">
    <property type="component" value="Unassembled WGS sequence"/>
</dbReference>
<feature type="signal peptide" evidence="1">
    <location>
        <begin position="1"/>
        <end position="23"/>
    </location>
</feature>
<organism evidence="3 4">
    <name type="scientific">Candidatus Caccoplasma merdipullorum</name>
    <dbReference type="NCBI Taxonomy" id="2840718"/>
    <lineage>
        <taxon>Bacteria</taxon>
        <taxon>Pseudomonadati</taxon>
        <taxon>Bacteroidota</taxon>
        <taxon>Bacteroidia</taxon>
        <taxon>Bacteroidales</taxon>
        <taxon>Bacteroidaceae</taxon>
        <taxon>Bacteroidaceae incertae sedis</taxon>
        <taxon>Candidatus Caccoplasma</taxon>
    </lineage>
</organism>
<gene>
    <name evidence="3" type="ORF">IAC54_04880</name>
</gene>
<feature type="domain" description="Putative auto-transporter adhesin head GIN" evidence="2">
    <location>
        <begin position="41"/>
        <end position="214"/>
    </location>
</feature>
<dbReference type="Pfam" id="PF10988">
    <property type="entry name" value="DUF2807"/>
    <property type="match status" value="1"/>
</dbReference>
<evidence type="ECO:0000256" key="1">
    <source>
        <dbReference type="SAM" id="SignalP"/>
    </source>
</evidence>
<feature type="non-terminal residue" evidence="3">
    <location>
        <position position="216"/>
    </location>
</feature>